<dbReference type="EMBL" id="CP049616">
    <property type="protein sequence ID" value="QII43972.1"/>
    <property type="molecule type" value="Genomic_DNA"/>
</dbReference>
<reference evidence="1 2" key="1">
    <citation type="submission" date="2020-02" db="EMBL/GenBank/DDBJ databases">
        <title>Complete genome of Muricauda sp. 501str8.</title>
        <authorList>
            <person name="Dong B."/>
            <person name="Zhu S."/>
            <person name="Yang J."/>
            <person name="Chen J."/>
        </authorList>
    </citation>
    <scope>NUCLEOTIDE SEQUENCE [LARGE SCALE GENOMIC DNA]</scope>
    <source>
        <strain evidence="1 2">501str8</strain>
    </source>
</reference>
<evidence type="ECO:0000313" key="1">
    <source>
        <dbReference type="EMBL" id="QII43972.1"/>
    </source>
</evidence>
<sequence length="204" mass="23430">MRLNMSETVPLKLLFLMLFVSCNPSNTPEKKFNGADTLAELDDLLLQLNQIDTSNSKKLDEIVTLNEKMRGLIENIRSPKQFDELLKAYNEDLQITFTFSKDKNIGVFSWRTKMGFLGNNIKNIALYKFNNKVIASSLYGESLIYHEIESRIKNNKTVYLLRGTLYQEKKPRPLTINGYAITNGILEESRIPLPENAYVNNTVQ</sequence>
<name>A0A6G7J0K1_9FLAO</name>
<dbReference type="AlphaFoldDB" id="A0A6G7J0K1"/>
<gene>
    <name evidence="1" type="ORF">GVT53_04560</name>
</gene>
<organism evidence="1 2">
    <name type="scientific">Flagellimonas oceani</name>
    <dbReference type="NCBI Taxonomy" id="2698672"/>
    <lineage>
        <taxon>Bacteria</taxon>
        <taxon>Pseudomonadati</taxon>
        <taxon>Bacteroidota</taxon>
        <taxon>Flavobacteriia</taxon>
        <taxon>Flavobacteriales</taxon>
        <taxon>Flavobacteriaceae</taxon>
        <taxon>Flagellimonas</taxon>
    </lineage>
</organism>
<evidence type="ECO:0000313" key="2">
    <source>
        <dbReference type="Proteomes" id="UP000502928"/>
    </source>
</evidence>
<accession>A0A6G7J0K1</accession>
<protein>
    <submittedName>
        <fullName evidence="1">Uncharacterized protein</fullName>
    </submittedName>
</protein>
<dbReference type="RefSeq" id="WP_166247633.1">
    <property type="nucleotide sequence ID" value="NZ_CP049616.1"/>
</dbReference>
<dbReference type="Proteomes" id="UP000502928">
    <property type="component" value="Chromosome"/>
</dbReference>
<proteinExistence type="predicted"/>
<keyword evidence="2" id="KW-1185">Reference proteome</keyword>
<dbReference type="KEGG" id="mut:GVT53_04560"/>